<organism evidence="1 2">
    <name type="scientific">Variovorax rhizosphaerae</name>
    <dbReference type="NCBI Taxonomy" id="1836200"/>
    <lineage>
        <taxon>Bacteria</taxon>
        <taxon>Pseudomonadati</taxon>
        <taxon>Pseudomonadota</taxon>
        <taxon>Betaproteobacteria</taxon>
        <taxon>Burkholderiales</taxon>
        <taxon>Comamonadaceae</taxon>
        <taxon>Variovorax</taxon>
    </lineage>
</organism>
<dbReference type="RefSeq" id="WP_340341832.1">
    <property type="nucleotide sequence ID" value="NZ_JBBKZT010000003.1"/>
</dbReference>
<keyword evidence="2" id="KW-1185">Reference proteome</keyword>
<protein>
    <submittedName>
        <fullName evidence="1">DUF2917 domain-containing protein</fullName>
    </submittedName>
</protein>
<dbReference type="EMBL" id="JBBKZT010000003">
    <property type="protein sequence ID" value="MEJ8846689.1"/>
    <property type="molecule type" value="Genomic_DNA"/>
</dbReference>
<dbReference type="Pfam" id="PF11142">
    <property type="entry name" value="DUF2917"/>
    <property type="match status" value="1"/>
</dbReference>
<evidence type="ECO:0000313" key="1">
    <source>
        <dbReference type="EMBL" id="MEJ8846689.1"/>
    </source>
</evidence>
<sequence>MSTAVCTSSTSVSLPVRPATVPAATRRGAWQIDAGQAISLKASSNSVMRIKQGRVWVTLDANRAHASEDLVLAPGESLKIAAGERLVMEPWDGFGATYTWDAA</sequence>
<reference evidence="1 2" key="1">
    <citation type="submission" date="2024-03" db="EMBL/GenBank/DDBJ databases">
        <title>Novel species of the genus Variovorax.</title>
        <authorList>
            <person name="Liu Q."/>
            <person name="Xin Y.-H."/>
        </authorList>
    </citation>
    <scope>NUCLEOTIDE SEQUENCE [LARGE SCALE GENOMIC DNA]</scope>
    <source>
        <strain evidence="1 2">KACC 18900</strain>
    </source>
</reference>
<gene>
    <name evidence="1" type="ORF">WKW82_08515</name>
</gene>
<dbReference type="InterPro" id="IPR021317">
    <property type="entry name" value="DUF2917"/>
</dbReference>
<accession>A0ABU8WH73</accession>
<name>A0ABU8WH73_9BURK</name>
<evidence type="ECO:0000313" key="2">
    <source>
        <dbReference type="Proteomes" id="UP001385892"/>
    </source>
</evidence>
<comment type="caution">
    <text evidence="1">The sequence shown here is derived from an EMBL/GenBank/DDBJ whole genome shotgun (WGS) entry which is preliminary data.</text>
</comment>
<dbReference type="Proteomes" id="UP001385892">
    <property type="component" value="Unassembled WGS sequence"/>
</dbReference>
<proteinExistence type="predicted"/>